<organism evidence="2 3">
    <name type="scientific">Trifolium medium</name>
    <dbReference type="NCBI Taxonomy" id="97028"/>
    <lineage>
        <taxon>Eukaryota</taxon>
        <taxon>Viridiplantae</taxon>
        <taxon>Streptophyta</taxon>
        <taxon>Embryophyta</taxon>
        <taxon>Tracheophyta</taxon>
        <taxon>Spermatophyta</taxon>
        <taxon>Magnoliopsida</taxon>
        <taxon>eudicotyledons</taxon>
        <taxon>Gunneridae</taxon>
        <taxon>Pentapetalae</taxon>
        <taxon>rosids</taxon>
        <taxon>fabids</taxon>
        <taxon>Fabales</taxon>
        <taxon>Fabaceae</taxon>
        <taxon>Papilionoideae</taxon>
        <taxon>50 kb inversion clade</taxon>
        <taxon>NPAAA clade</taxon>
        <taxon>Hologalegina</taxon>
        <taxon>IRL clade</taxon>
        <taxon>Trifolieae</taxon>
        <taxon>Trifolium</taxon>
    </lineage>
</organism>
<name>A0A392QQN1_9FABA</name>
<feature type="domain" description="RNase H type-1" evidence="1">
    <location>
        <begin position="3"/>
        <end position="77"/>
    </location>
</feature>
<dbReference type="InterPro" id="IPR002156">
    <property type="entry name" value="RNaseH_domain"/>
</dbReference>
<evidence type="ECO:0000313" key="2">
    <source>
        <dbReference type="EMBL" id="MCI26693.1"/>
    </source>
</evidence>
<dbReference type="GO" id="GO:0004523">
    <property type="term" value="F:RNA-DNA hybrid ribonuclease activity"/>
    <property type="evidence" value="ECO:0007669"/>
    <property type="project" value="InterPro"/>
</dbReference>
<dbReference type="InterPro" id="IPR036397">
    <property type="entry name" value="RNaseH_sf"/>
</dbReference>
<accession>A0A392QQN1</accession>
<dbReference type="GO" id="GO:0003676">
    <property type="term" value="F:nucleic acid binding"/>
    <property type="evidence" value="ECO:0007669"/>
    <property type="project" value="InterPro"/>
</dbReference>
<dbReference type="PANTHER" id="PTHR35516">
    <property type="entry name" value="CYTOCHROME B6-F COMPLEX SUBUNIT 5"/>
    <property type="match status" value="1"/>
</dbReference>
<sequence>MYAIYQGLTLAKDLAIDELVCYSYSLLCINLIKGPIVKYHLYVVLIQDIKELISQSNVTLCHTLREGNHCVDFLAKLGASSDADLLIYGTPSDDILDLLRSDSSGAFFLRE</sequence>
<dbReference type="CDD" id="cd06222">
    <property type="entry name" value="RNase_H_like"/>
    <property type="match status" value="1"/>
</dbReference>
<dbReference type="PANTHER" id="PTHR35516:SF11">
    <property type="entry name" value="CYTOCHROME B6-F COMPLEX SUBUNIT 5"/>
    <property type="match status" value="1"/>
</dbReference>
<dbReference type="EMBL" id="LXQA010154796">
    <property type="protein sequence ID" value="MCI26693.1"/>
    <property type="molecule type" value="Genomic_DNA"/>
</dbReference>
<reference evidence="2 3" key="1">
    <citation type="journal article" date="2018" name="Front. Plant Sci.">
        <title>Red Clover (Trifolium pratense) and Zigzag Clover (T. medium) - A Picture of Genomic Similarities and Differences.</title>
        <authorList>
            <person name="Dluhosova J."/>
            <person name="Istvanek J."/>
            <person name="Nedelnik J."/>
            <person name="Repkova J."/>
        </authorList>
    </citation>
    <scope>NUCLEOTIDE SEQUENCE [LARGE SCALE GENOMIC DNA]</scope>
    <source>
        <strain evidence="3">cv. 10/8</strain>
        <tissue evidence="2">Leaf</tissue>
    </source>
</reference>
<dbReference type="Pfam" id="PF13456">
    <property type="entry name" value="RVT_3"/>
    <property type="match status" value="1"/>
</dbReference>
<dbReference type="Gene3D" id="3.30.420.10">
    <property type="entry name" value="Ribonuclease H-like superfamily/Ribonuclease H"/>
    <property type="match status" value="1"/>
</dbReference>
<dbReference type="InterPro" id="IPR012337">
    <property type="entry name" value="RNaseH-like_sf"/>
</dbReference>
<dbReference type="SUPFAM" id="SSF53098">
    <property type="entry name" value="Ribonuclease H-like"/>
    <property type="match status" value="1"/>
</dbReference>
<dbReference type="InterPro" id="IPR044730">
    <property type="entry name" value="RNase_H-like_dom_plant"/>
</dbReference>
<dbReference type="Proteomes" id="UP000265520">
    <property type="component" value="Unassembled WGS sequence"/>
</dbReference>
<proteinExistence type="predicted"/>
<evidence type="ECO:0000259" key="1">
    <source>
        <dbReference type="Pfam" id="PF13456"/>
    </source>
</evidence>
<dbReference type="AlphaFoldDB" id="A0A392QQN1"/>
<comment type="caution">
    <text evidence="2">The sequence shown here is derived from an EMBL/GenBank/DDBJ whole genome shotgun (WGS) entry which is preliminary data.</text>
</comment>
<evidence type="ECO:0000313" key="3">
    <source>
        <dbReference type="Proteomes" id="UP000265520"/>
    </source>
</evidence>
<keyword evidence="3" id="KW-1185">Reference proteome</keyword>
<protein>
    <submittedName>
        <fullName evidence="2">Replication protein A1-like protein</fullName>
    </submittedName>
</protein>